<evidence type="ECO:0000313" key="1">
    <source>
        <dbReference type="EMBL" id="EDN01207.1"/>
    </source>
</evidence>
<keyword evidence="2" id="KW-1185">Reference proteome</keyword>
<reference evidence="1 2" key="1">
    <citation type="submission" date="2007-04" db="EMBL/GenBank/DDBJ databases">
        <authorList>
            <person name="Fulton L."/>
            <person name="Clifton S."/>
            <person name="Fulton B."/>
            <person name="Xu J."/>
            <person name="Minx P."/>
            <person name="Pepin K.H."/>
            <person name="Johnson M."/>
            <person name="Thiruvilangam P."/>
            <person name="Bhonagiri V."/>
            <person name="Nash W.E."/>
            <person name="Mardis E.R."/>
            <person name="Wilson R.K."/>
        </authorList>
    </citation>
    <scope>NUCLEOTIDE SEQUENCE [LARGE SCALE GENOMIC DNA]</scope>
    <source>
        <strain evidence="1 2">ATCC 29799</strain>
    </source>
</reference>
<evidence type="ECO:0000313" key="2">
    <source>
        <dbReference type="Proteomes" id="UP000003639"/>
    </source>
</evidence>
<dbReference type="EMBL" id="AAXG02000007">
    <property type="protein sequence ID" value="EDN01207.1"/>
    <property type="molecule type" value="Genomic_DNA"/>
</dbReference>
<dbReference type="AlphaFoldDB" id="A6NSG9"/>
<dbReference type="Proteomes" id="UP000003639">
    <property type="component" value="Unassembled WGS sequence"/>
</dbReference>
<accession>A6NSG9</accession>
<gene>
    <name evidence="1" type="ORF">BACCAP_01148</name>
</gene>
<comment type="caution">
    <text evidence="1">The sequence shown here is derived from an EMBL/GenBank/DDBJ whole genome shotgun (WGS) entry which is preliminary data.</text>
</comment>
<name>A6NSG9_9FIRM</name>
<protein>
    <submittedName>
        <fullName evidence="1">Uncharacterized protein</fullName>
    </submittedName>
</protein>
<sequence>MSEQRVPHEKRYLICTEAEDIFLLEKLSLRVWAYETDSFVGKETSAYSCVKK</sequence>
<organism evidence="1 2">
    <name type="scientific">Pseudoflavonifractor capillosus ATCC 29799</name>
    <dbReference type="NCBI Taxonomy" id="411467"/>
    <lineage>
        <taxon>Bacteria</taxon>
        <taxon>Bacillati</taxon>
        <taxon>Bacillota</taxon>
        <taxon>Clostridia</taxon>
        <taxon>Eubacteriales</taxon>
        <taxon>Oscillospiraceae</taxon>
        <taxon>Pseudoflavonifractor</taxon>
    </lineage>
</organism>
<proteinExistence type="predicted"/>
<reference evidence="1 2" key="2">
    <citation type="submission" date="2007-06" db="EMBL/GenBank/DDBJ databases">
        <title>Draft genome sequence of Pseudoflavonifractor capillosus ATCC 29799.</title>
        <authorList>
            <person name="Sudarsanam P."/>
            <person name="Ley R."/>
            <person name="Guruge J."/>
            <person name="Turnbaugh P.J."/>
            <person name="Mahowald M."/>
            <person name="Liep D."/>
            <person name="Gordon J."/>
        </authorList>
    </citation>
    <scope>NUCLEOTIDE SEQUENCE [LARGE SCALE GENOMIC DNA]</scope>
    <source>
        <strain evidence="1 2">ATCC 29799</strain>
    </source>
</reference>